<organism evidence="1 2">
    <name type="scientific">Pangasianodon gigas</name>
    <name type="common">Mekong giant catfish</name>
    <name type="synonym">Pangasius gigas</name>
    <dbReference type="NCBI Taxonomy" id="30993"/>
    <lineage>
        <taxon>Eukaryota</taxon>
        <taxon>Metazoa</taxon>
        <taxon>Chordata</taxon>
        <taxon>Craniata</taxon>
        <taxon>Vertebrata</taxon>
        <taxon>Euteleostomi</taxon>
        <taxon>Actinopterygii</taxon>
        <taxon>Neopterygii</taxon>
        <taxon>Teleostei</taxon>
        <taxon>Ostariophysi</taxon>
        <taxon>Siluriformes</taxon>
        <taxon>Pangasiidae</taxon>
        <taxon>Pangasianodon</taxon>
    </lineage>
</organism>
<dbReference type="EMBL" id="CM040469">
    <property type="protein sequence ID" value="MCI4387706.1"/>
    <property type="molecule type" value="Genomic_DNA"/>
</dbReference>
<sequence length="121" mass="14154">PKQAEERLKQHHSSARSAFISPGYCFIKGVLPSQQLHKGEKMKLDHNTSDHNETLWFYECTLNLDRESRRIALFLLYLFLFMVGLLENCLVIWVNWRRRHSASGVLFCVINISLSDLMVVF</sequence>
<feature type="non-terminal residue" evidence="1">
    <location>
        <position position="121"/>
    </location>
</feature>
<protein>
    <submittedName>
        <fullName evidence="1">Uncharacterized protein</fullName>
    </submittedName>
</protein>
<keyword evidence="2" id="KW-1185">Reference proteome</keyword>
<dbReference type="Proteomes" id="UP000829447">
    <property type="component" value="Linkage Group LG16"/>
</dbReference>
<evidence type="ECO:0000313" key="1">
    <source>
        <dbReference type="EMBL" id="MCI4387706.1"/>
    </source>
</evidence>
<reference evidence="1 2" key="1">
    <citation type="journal article" date="2022" name="bioRxiv">
        <title>An ancient truncated duplication of the anti-Mullerian hormone receptor type 2 gene is a potential conserved master sex determinant in the Pangasiidae catfish family.</title>
        <authorList>
            <person name="Wen M."/>
            <person name="Pan Q."/>
            <person name="Jouanno E."/>
            <person name="Montfort J."/>
            <person name="Zahm M."/>
            <person name="Cabau C."/>
            <person name="Klopp C."/>
            <person name="Iampietro C."/>
            <person name="Roques C."/>
            <person name="Bouchez O."/>
            <person name="Castinel A."/>
            <person name="Donnadieu C."/>
            <person name="Parrinello H."/>
            <person name="Poncet C."/>
            <person name="Belmonte E."/>
            <person name="Gautier V."/>
            <person name="Avarre J.-C."/>
            <person name="Dugue R."/>
            <person name="Gustiano R."/>
            <person name="Ha T.T.T."/>
            <person name="Campet M."/>
            <person name="Sriphairoj K."/>
            <person name="Ribolli J."/>
            <person name="de Almeida F.L."/>
            <person name="Desvignes T."/>
            <person name="Postlethwait J.H."/>
            <person name="Bucao C.F."/>
            <person name="Robinson-Rechavi M."/>
            <person name="Bobe J."/>
            <person name="Herpin A."/>
            <person name="Guiguen Y."/>
        </authorList>
    </citation>
    <scope>NUCLEOTIDE SEQUENCE [LARGE SCALE GENOMIC DNA]</scope>
    <source>
        <strain evidence="1">YG-Dec2019</strain>
    </source>
</reference>
<gene>
    <name evidence="1" type="ORF">PGIGA_G00077310</name>
</gene>
<feature type="non-terminal residue" evidence="1">
    <location>
        <position position="1"/>
    </location>
</feature>
<accession>A0ACC5X9A7</accession>
<evidence type="ECO:0000313" key="2">
    <source>
        <dbReference type="Proteomes" id="UP000829447"/>
    </source>
</evidence>
<comment type="caution">
    <text evidence="1">The sequence shown here is derived from an EMBL/GenBank/DDBJ whole genome shotgun (WGS) entry which is preliminary data.</text>
</comment>
<proteinExistence type="predicted"/>
<name>A0ACC5X9A7_PANGG</name>